<protein>
    <submittedName>
        <fullName evidence="1">Uncharacterized protein</fullName>
    </submittedName>
</protein>
<evidence type="ECO:0000313" key="2">
    <source>
        <dbReference type="Proteomes" id="UP000092573"/>
    </source>
</evidence>
<dbReference type="AlphaFoldDB" id="A0A1B1N6B2"/>
<sequence>MRRLLNLELDDATTQRLLEIARGHCKLVLEYGDKSTPTHRREAIKGEIEALRAERESILDLEGMK</sequence>
<dbReference type="EMBL" id="CP014167">
    <property type="protein sequence ID" value="ANS76966.1"/>
    <property type="molecule type" value="Genomic_DNA"/>
</dbReference>
<dbReference type="STRING" id="1462996.AWM70_22240"/>
<gene>
    <name evidence="1" type="ORF">AWM70_22240</name>
</gene>
<proteinExistence type="predicted"/>
<dbReference type="KEGG" id="pyg:AWM70_22240"/>
<dbReference type="Proteomes" id="UP000092573">
    <property type="component" value="Chromosome"/>
</dbReference>
<accession>A0A1B1N6B2</accession>
<evidence type="ECO:0000313" key="1">
    <source>
        <dbReference type="EMBL" id="ANS76966.1"/>
    </source>
</evidence>
<dbReference type="RefSeq" id="WP_068700112.1">
    <property type="nucleotide sequence ID" value="NZ_CP014167.1"/>
</dbReference>
<keyword evidence="2" id="KW-1185">Reference proteome</keyword>
<name>A0A1B1N6B2_9BACL</name>
<dbReference type="OrthoDB" id="2663794at2"/>
<reference evidence="1 2" key="1">
    <citation type="submission" date="2016-01" db="EMBL/GenBank/DDBJ databases">
        <title>Complete Genome Sequence of Paenibacillus yonginensis DCY84, a novel Plant Growth-Promoting Bacteria with Elicitation of Induced Systemic Resistance.</title>
        <authorList>
            <person name="Kim Y.J."/>
            <person name="Yang D.C."/>
            <person name="Sukweenadhi J."/>
        </authorList>
    </citation>
    <scope>NUCLEOTIDE SEQUENCE [LARGE SCALE GENOMIC DNA]</scope>
    <source>
        <strain evidence="1 2">DCY84</strain>
    </source>
</reference>
<organism evidence="1 2">
    <name type="scientific">Paenibacillus yonginensis</name>
    <dbReference type="NCBI Taxonomy" id="1462996"/>
    <lineage>
        <taxon>Bacteria</taxon>
        <taxon>Bacillati</taxon>
        <taxon>Bacillota</taxon>
        <taxon>Bacilli</taxon>
        <taxon>Bacillales</taxon>
        <taxon>Paenibacillaceae</taxon>
        <taxon>Paenibacillus</taxon>
    </lineage>
</organism>